<dbReference type="STRING" id="1670800.BSQ44_08670"/>
<accession>A0A1L3SQ67</accession>
<gene>
    <name evidence="1" type="ORF">BSQ44_08670</name>
</gene>
<reference evidence="2" key="1">
    <citation type="submission" date="2016-11" db="EMBL/GenBank/DDBJ databases">
        <title>Mesorhizobium oceanicum sp. nov., isolated from deep seawater in South China Sea.</title>
        <authorList>
            <person name="Fu G.-Y."/>
        </authorList>
    </citation>
    <scope>NUCLEOTIDE SEQUENCE [LARGE SCALE GENOMIC DNA]</scope>
    <source>
        <strain evidence="2">B7</strain>
    </source>
</reference>
<keyword evidence="2" id="KW-1185">Reference proteome</keyword>
<dbReference type="AlphaFoldDB" id="A0A1L3SQ67"/>
<evidence type="ECO:0000313" key="2">
    <source>
        <dbReference type="Proteomes" id="UP000182840"/>
    </source>
</evidence>
<dbReference type="OrthoDB" id="9807577at2"/>
<dbReference type="EMBL" id="CP018171">
    <property type="protein sequence ID" value="APH71432.1"/>
    <property type="molecule type" value="Genomic_DNA"/>
</dbReference>
<organism evidence="1 2">
    <name type="scientific">Aquibium oceanicum</name>
    <dbReference type="NCBI Taxonomy" id="1670800"/>
    <lineage>
        <taxon>Bacteria</taxon>
        <taxon>Pseudomonadati</taxon>
        <taxon>Pseudomonadota</taxon>
        <taxon>Alphaproteobacteria</taxon>
        <taxon>Hyphomicrobiales</taxon>
        <taxon>Phyllobacteriaceae</taxon>
        <taxon>Aquibium</taxon>
    </lineage>
</organism>
<sequence>MMQSDLFGTPMHRHATFSADGTCRLTLVRRWGAGPRACMIGCNPSRAGTDRDDPTCLWWTNWGQALGYGGFIAVNLYPRISSSPDECRKWANWEANGPDWHARDAIMANLDVVVRVAKSADMVIACWGAIAWDAGWIDHVIEHIQTGAAPWPDIHCFGVTQSGAPMHPMARGKHRLAPDVAPKLWRAA</sequence>
<evidence type="ECO:0000313" key="1">
    <source>
        <dbReference type="EMBL" id="APH71432.1"/>
    </source>
</evidence>
<dbReference type="InterPro" id="IPR012441">
    <property type="entry name" value="DUF1643"/>
</dbReference>
<dbReference type="RefSeq" id="WP_072603084.1">
    <property type="nucleotide sequence ID" value="NZ_CP018171.1"/>
</dbReference>
<evidence type="ECO:0008006" key="3">
    <source>
        <dbReference type="Google" id="ProtNLM"/>
    </source>
</evidence>
<dbReference type="Pfam" id="PF07799">
    <property type="entry name" value="DUF1643"/>
    <property type="match status" value="1"/>
</dbReference>
<dbReference type="Proteomes" id="UP000182840">
    <property type="component" value="Chromosome"/>
</dbReference>
<name>A0A1L3SQ67_9HYPH</name>
<dbReference type="KEGG" id="meso:BSQ44_08670"/>
<proteinExistence type="predicted"/>
<protein>
    <recommendedName>
        <fullName evidence="3">DUF1643 domain-containing protein</fullName>
    </recommendedName>
</protein>